<dbReference type="EMBL" id="VYQE01000006">
    <property type="protein sequence ID" value="KAA9005660.1"/>
    <property type="molecule type" value="Genomic_DNA"/>
</dbReference>
<reference evidence="1 2" key="1">
    <citation type="submission" date="2019-09" db="EMBL/GenBank/DDBJ databases">
        <authorList>
            <person name="Park J.-S."/>
            <person name="Choi H.-J."/>
        </authorList>
    </citation>
    <scope>NUCLEOTIDE SEQUENCE [LARGE SCALE GENOMIC DNA]</scope>
    <source>
        <strain evidence="1 2">176SS1-4</strain>
    </source>
</reference>
<comment type="caution">
    <text evidence="1">The sequence shown here is derived from an EMBL/GenBank/DDBJ whole genome shotgun (WGS) entry which is preliminary data.</text>
</comment>
<keyword evidence="2" id="KW-1185">Reference proteome</keyword>
<name>A0A5J5GCF8_9RHOB</name>
<protein>
    <submittedName>
        <fullName evidence="1">Uncharacterized protein</fullName>
    </submittedName>
</protein>
<dbReference type="RefSeq" id="WP_150446566.1">
    <property type="nucleotide sequence ID" value="NZ_VYQE01000006.1"/>
</dbReference>
<sequence>MSIVLQPRAPGQDKSARLRLKLTVPSGLRGKTELLEALDAADGSEAAKGLLRPIIEIATRALSFSVQQEVFDNFDRYAMDTTLPQQALGGVRIELELPELDLAVARGDLIDIAIEGSEWIWQTASDGEAAAVFEVICDILEEGLSPKEQQALLDANLSDLAG</sequence>
<organism evidence="1 2">
    <name type="scientific">Histidinibacterium aquaticum</name>
    <dbReference type="NCBI Taxonomy" id="2613962"/>
    <lineage>
        <taxon>Bacteria</taxon>
        <taxon>Pseudomonadati</taxon>
        <taxon>Pseudomonadota</taxon>
        <taxon>Alphaproteobacteria</taxon>
        <taxon>Rhodobacterales</taxon>
        <taxon>Paracoccaceae</taxon>
        <taxon>Histidinibacterium</taxon>
    </lineage>
</organism>
<gene>
    <name evidence="1" type="ORF">F3S47_17300</name>
</gene>
<evidence type="ECO:0000313" key="1">
    <source>
        <dbReference type="EMBL" id="KAA9005660.1"/>
    </source>
</evidence>
<dbReference type="Proteomes" id="UP000326554">
    <property type="component" value="Unassembled WGS sequence"/>
</dbReference>
<proteinExistence type="predicted"/>
<dbReference type="AlphaFoldDB" id="A0A5J5GCF8"/>
<evidence type="ECO:0000313" key="2">
    <source>
        <dbReference type="Proteomes" id="UP000326554"/>
    </source>
</evidence>
<accession>A0A5J5GCF8</accession>